<feature type="non-terminal residue" evidence="1">
    <location>
        <position position="1"/>
    </location>
</feature>
<evidence type="ECO:0000313" key="1">
    <source>
        <dbReference type="EMBL" id="GJU05779.1"/>
    </source>
</evidence>
<protein>
    <submittedName>
        <fullName evidence="1">Uncharacterized protein</fullName>
    </submittedName>
</protein>
<gene>
    <name evidence="1" type="ORF">Tco_1122209</name>
</gene>
<evidence type="ECO:0000313" key="2">
    <source>
        <dbReference type="Proteomes" id="UP001151760"/>
    </source>
</evidence>
<comment type="caution">
    <text evidence="1">The sequence shown here is derived from an EMBL/GenBank/DDBJ whole genome shotgun (WGS) entry which is preliminary data.</text>
</comment>
<keyword evidence="2" id="KW-1185">Reference proteome</keyword>
<reference evidence="1" key="1">
    <citation type="journal article" date="2022" name="Int. J. Mol. Sci.">
        <title>Draft Genome of Tanacetum Coccineum: Genomic Comparison of Closely Related Tanacetum-Family Plants.</title>
        <authorList>
            <person name="Yamashiro T."/>
            <person name="Shiraishi A."/>
            <person name="Nakayama K."/>
            <person name="Satake H."/>
        </authorList>
    </citation>
    <scope>NUCLEOTIDE SEQUENCE</scope>
</reference>
<accession>A0ABQ5J045</accession>
<dbReference type="Proteomes" id="UP001151760">
    <property type="component" value="Unassembled WGS sequence"/>
</dbReference>
<proteinExistence type="predicted"/>
<sequence length="76" mass="8295">DLPRKNGIWLGRKAKSSLKSGFTSLNPFDILTKEDRKCILRDLHESDKDADVENGSDLIDTFVASKSLGNSTGGNT</sequence>
<organism evidence="1 2">
    <name type="scientific">Tanacetum coccineum</name>
    <dbReference type="NCBI Taxonomy" id="301880"/>
    <lineage>
        <taxon>Eukaryota</taxon>
        <taxon>Viridiplantae</taxon>
        <taxon>Streptophyta</taxon>
        <taxon>Embryophyta</taxon>
        <taxon>Tracheophyta</taxon>
        <taxon>Spermatophyta</taxon>
        <taxon>Magnoliopsida</taxon>
        <taxon>eudicotyledons</taxon>
        <taxon>Gunneridae</taxon>
        <taxon>Pentapetalae</taxon>
        <taxon>asterids</taxon>
        <taxon>campanulids</taxon>
        <taxon>Asterales</taxon>
        <taxon>Asteraceae</taxon>
        <taxon>Asteroideae</taxon>
        <taxon>Anthemideae</taxon>
        <taxon>Anthemidinae</taxon>
        <taxon>Tanacetum</taxon>
    </lineage>
</organism>
<name>A0ABQ5J045_9ASTR</name>
<reference evidence="1" key="2">
    <citation type="submission" date="2022-01" db="EMBL/GenBank/DDBJ databases">
        <authorList>
            <person name="Yamashiro T."/>
            <person name="Shiraishi A."/>
            <person name="Satake H."/>
            <person name="Nakayama K."/>
        </authorList>
    </citation>
    <scope>NUCLEOTIDE SEQUENCE</scope>
</reference>
<dbReference type="EMBL" id="BQNB010021376">
    <property type="protein sequence ID" value="GJU05779.1"/>
    <property type="molecule type" value="Genomic_DNA"/>
</dbReference>